<sequence>MKKWSLVFLSLLLIQQQGIFFQAKADDGFITAKGVQLMLNGSPFYANGFNAYWLMNIGANPYLKDKVSSLFQQAKDHGLSMARTWAFSDGGDSPLQYSPGSYNEQMFQGLDFVISEAKKYGIKLVLSLVNNYDQFGGKKQYVNWARSQGQSISSDDDFYTNSVVKGFYKNHIKTVLTRRNTVTGVAYKDEPTIMAWELMNEPRCYADPSGKTIQAWITEMASYIKSIDGNHLLEAGLEGFYGPSSSDKQQYNPNFQVGTDFIANNQIPGIDFATVHSYPDQWLPSSSEESQTSFLNNWLYNHIQDAQNILHKPILLAEFGKSLRTSGANQRDQLFDTVYSAIYSSARSGGAAVGGMFWQLFTEGMDSYRDGYEVIFSENPSTANIITDQSQKLNRIRKMYVRLRNIEKWKRAREIKRAQWWAGNGTGNR</sequence>
<dbReference type="EMBL" id="CM051407">
    <property type="protein sequence ID" value="KAJ4701974.1"/>
    <property type="molecule type" value="Genomic_DNA"/>
</dbReference>
<reference evidence="1 2" key="1">
    <citation type="journal article" date="2023" name="Science">
        <title>Complex scaffold remodeling in plant triterpene biosynthesis.</title>
        <authorList>
            <person name="De La Pena R."/>
            <person name="Hodgson H."/>
            <person name="Liu J.C."/>
            <person name="Stephenson M.J."/>
            <person name="Martin A.C."/>
            <person name="Owen C."/>
            <person name="Harkess A."/>
            <person name="Leebens-Mack J."/>
            <person name="Jimenez L.E."/>
            <person name="Osbourn A."/>
            <person name="Sattely E.S."/>
        </authorList>
    </citation>
    <scope>NUCLEOTIDE SEQUENCE [LARGE SCALE GENOMIC DNA]</scope>
    <source>
        <strain evidence="2">cv. JPN11</strain>
        <tissue evidence="1">Leaf</tissue>
    </source>
</reference>
<gene>
    <name evidence="1" type="ORF">OWV82_025127</name>
</gene>
<name>A0ACC1WU72_MELAZ</name>
<organism evidence="1 2">
    <name type="scientific">Melia azedarach</name>
    <name type="common">Chinaberry tree</name>
    <dbReference type="NCBI Taxonomy" id="155640"/>
    <lineage>
        <taxon>Eukaryota</taxon>
        <taxon>Viridiplantae</taxon>
        <taxon>Streptophyta</taxon>
        <taxon>Embryophyta</taxon>
        <taxon>Tracheophyta</taxon>
        <taxon>Spermatophyta</taxon>
        <taxon>Magnoliopsida</taxon>
        <taxon>eudicotyledons</taxon>
        <taxon>Gunneridae</taxon>
        <taxon>Pentapetalae</taxon>
        <taxon>rosids</taxon>
        <taxon>malvids</taxon>
        <taxon>Sapindales</taxon>
        <taxon>Meliaceae</taxon>
        <taxon>Melia</taxon>
    </lineage>
</organism>
<evidence type="ECO:0000313" key="2">
    <source>
        <dbReference type="Proteomes" id="UP001164539"/>
    </source>
</evidence>
<keyword evidence="2" id="KW-1185">Reference proteome</keyword>
<evidence type="ECO:0000313" key="1">
    <source>
        <dbReference type="EMBL" id="KAJ4701974.1"/>
    </source>
</evidence>
<comment type="caution">
    <text evidence="1">The sequence shown here is derived from an EMBL/GenBank/DDBJ whole genome shotgun (WGS) entry which is preliminary data.</text>
</comment>
<dbReference type="Proteomes" id="UP001164539">
    <property type="component" value="Chromosome 14"/>
</dbReference>
<proteinExistence type="predicted"/>
<accession>A0ACC1WU72</accession>
<protein>
    <submittedName>
        <fullName evidence="1">Mannan endo-1,4-beta-mannosidase</fullName>
    </submittedName>
</protein>